<evidence type="ECO:0000313" key="2">
    <source>
        <dbReference type="Proteomes" id="UP001341840"/>
    </source>
</evidence>
<accession>A0ABU6ZRR0</accession>
<evidence type="ECO:0000313" key="1">
    <source>
        <dbReference type="EMBL" id="MED6224663.1"/>
    </source>
</evidence>
<protein>
    <submittedName>
        <fullName evidence="1">Uncharacterized protein</fullName>
    </submittedName>
</protein>
<sequence length="193" mass="21945">MISLPGIKAIYNSSTISVMWIENKHKKKRRKLEEEESKEVSEAHPEVTCIMFGPSPKLGSNVMHPRPLQAWQAPHIAHQAMFGPRLPNVVHHQQIQAHLKLTMSHNVTHPRLPKFQQAHPRRGPNMVHHKLLKQIRAHNKPRLSVGMARTWPLTKLPNINKHHKTTFGPCLGMGQTWTLIGSPNMVHSPTSHA</sequence>
<keyword evidence="2" id="KW-1185">Reference proteome</keyword>
<dbReference type="Proteomes" id="UP001341840">
    <property type="component" value="Unassembled WGS sequence"/>
</dbReference>
<dbReference type="EMBL" id="JASCZI010273334">
    <property type="protein sequence ID" value="MED6224663.1"/>
    <property type="molecule type" value="Genomic_DNA"/>
</dbReference>
<organism evidence="1 2">
    <name type="scientific">Stylosanthes scabra</name>
    <dbReference type="NCBI Taxonomy" id="79078"/>
    <lineage>
        <taxon>Eukaryota</taxon>
        <taxon>Viridiplantae</taxon>
        <taxon>Streptophyta</taxon>
        <taxon>Embryophyta</taxon>
        <taxon>Tracheophyta</taxon>
        <taxon>Spermatophyta</taxon>
        <taxon>Magnoliopsida</taxon>
        <taxon>eudicotyledons</taxon>
        <taxon>Gunneridae</taxon>
        <taxon>Pentapetalae</taxon>
        <taxon>rosids</taxon>
        <taxon>fabids</taxon>
        <taxon>Fabales</taxon>
        <taxon>Fabaceae</taxon>
        <taxon>Papilionoideae</taxon>
        <taxon>50 kb inversion clade</taxon>
        <taxon>dalbergioids sensu lato</taxon>
        <taxon>Dalbergieae</taxon>
        <taxon>Pterocarpus clade</taxon>
        <taxon>Stylosanthes</taxon>
    </lineage>
</organism>
<name>A0ABU6ZRR0_9FABA</name>
<gene>
    <name evidence="1" type="ORF">PIB30_086302</name>
</gene>
<proteinExistence type="predicted"/>
<comment type="caution">
    <text evidence="1">The sequence shown here is derived from an EMBL/GenBank/DDBJ whole genome shotgun (WGS) entry which is preliminary data.</text>
</comment>
<reference evidence="1 2" key="1">
    <citation type="journal article" date="2023" name="Plants (Basel)">
        <title>Bridging the Gap: Combining Genomics and Transcriptomics Approaches to Understand Stylosanthes scabra, an Orphan Legume from the Brazilian Caatinga.</title>
        <authorList>
            <person name="Ferreira-Neto J.R.C."/>
            <person name="da Silva M.D."/>
            <person name="Binneck E."/>
            <person name="de Melo N.F."/>
            <person name="da Silva R.H."/>
            <person name="de Melo A.L.T.M."/>
            <person name="Pandolfi V."/>
            <person name="Bustamante F.O."/>
            <person name="Brasileiro-Vidal A.C."/>
            <person name="Benko-Iseppon A.M."/>
        </authorList>
    </citation>
    <scope>NUCLEOTIDE SEQUENCE [LARGE SCALE GENOMIC DNA]</scope>
    <source>
        <tissue evidence="1">Leaves</tissue>
    </source>
</reference>